<evidence type="ECO:0000256" key="4">
    <source>
        <dbReference type="ARBA" id="ARBA00022574"/>
    </source>
</evidence>
<evidence type="ECO:0000256" key="5">
    <source>
        <dbReference type="ARBA" id="ARBA00022737"/>
    </source>
</evidence>
<dbReference type="VEuPathDB" id="TriTrypDB:TcIL3000_10_11280"/>
<dbReference type="PANTHER" id="PTHR10709">
    <property type="entry name" value="ACTIN-RELATED PROTEIN 2/3 COMPLEX SUBUNIT 1"/>
    <property type="match status" value="1"/>
</dbReference>
<dbReference type="PANTHER" id="PTHR10709:SF2">
    <property type="entry name" value="ACTIN-RELATED PROTEIN 2_3 COMPLEX SUBUNIT"/>
    <property type="match status" value="1"/>
</dbReference>
<evidence type="ECO:0000256" key="1">
    <source>
        <dbReference type="ARBA" id="ARBA00004245"/>
    </source>
</evidence>
<name>G0UY82_TRYCI</name>
<sequence length="384" mass="42883">MTSDREKDDTICGAPVVAFSFNRDRSEAVFSPNNQQLLVVRCEDLGRCASWETQAVLEQHDQCVSAAAWHGATDQILSCAHDRIAYVWCRDEKKMWRPQMVLLDVGVKRGLTCCAWNFSGSKIYVGSADANIAVGRFDSEEQWWICRFLSVHNSTVTALAPHPFDDARLASGGTDGKLLILSTYMKKLDASKAEPFGHVYFQKEFGSWVHAIAWSPSGARLVVSTHDSRIHVFDMPSGSDLLQESAVVSNVVELTILPLKSLAFVGETRIVGGGFDFYPVLFSLVDQEWKMTGKWTVSRPKEVATAQQVARARFQEQTQQVSADIFEEEHSRHENTINYVCCLISESDDLGTIEDRLTEHCPLFATASLDGRVEVWSLSDMTCI</sequence>
<dbReference type="GO" id="GO:0034314">
    <property type="term" value="P:Arp2/3 complex-mediated actin nucleation"/>
    <property type="evidence" value="ECO:0007669"/>
    <property type="project" value="InterPro"/>
</dbReference>
<evidence type="ECO:0000256" key="8">
    <source>
        <dbReference type="ARBA" id="ARBA00041244"/>
    </source>
</evidence>
<dbReference type="AlphaFoldDB" id="G0UY82"/>
<evidence type="ECO:0000256" key="10">
    <source>
        <dbReference type="PROSITE-ProRule" id="PRU00221"/>
    </source>
</evidence>
<accession>G0UY82</accession>
<protein>
    <recommendedName>
        <fullName evidence="8">Arp2/3 complex 41 kDa subunit</fullName>
    </recommendedName>
    <alternativeName>
        <fullName evidence="9">p41-ARC</fullName>
    </alternativeName>
</protein>
<evidence type="ECO:0000256" key="6">
    <source>
        <dbReference type="ARBA" id="ARBA00023203"/>
    </source>
</evidence>
<evidence type="ECO:0000256" key="3">
    <source>
        <dbReference type="ARBA" id="ARBA00022490"/>
    </source>
</evidence>
<dbReference type="GO" id="GO:0051015">
    <property type="term" value="F:actin filament binding"/>
    <property type="evidence" value="ECO:0007669"/>
    <property type="project" value="TreeGrafter"/>
</dbReference>
<dbReference type="Pfam" id="PF00400">
    <property type="entry name" value="WD40"/>
    <property type="match status" value="3"/>
</dbReference>
<dbReference type="Gene3D" id="2.130.10.10">
    <property type="entry name" value="YVTN repeat-like/Quinoprotein amine dehydrogenase"/>
    <property type="match status" value="1"/>
</dbReference>
<dbReference type="SMART" id="SM00320">
    <property type="entry name" value="WD40"/>
    <property type="match status" value="5"/>
</dbReference>
<keyword evidence="3" id="KW-0963">Cytoplasm</keyword>
<dbReference type="InterPro" id="IPR001680">
    <property type="entry name" value="WD40_rpt"/>
</dbReference>
<dbReference type="GO" id="GO:0005885">
    <property type="term" value="C:Arp2/3 protein complex"/>
    <property type="evidence" value="ECO:0007669"/>
    <property type="project" value="InterPro"/>
</dbReference>
<evidence type="ECO:0000256" key="9">
    <source>
        <dbReference type="ARBA" id="ARBA00041789"/>
    </source>
</evidence>
<dbReference type="InterPro" id="IPR017383">
    <property type="entry name" value="ARPC1"/>
</dbReference>
<comment type="similarity">
    <text evidence="2">Belongs to the WD repeat ARPC1 family.</text>
</comment>
<proteinExistence type="inferred from homology"/>
<dbReference type="InterPro" id="IPR015943">
    <property type="entry name" value="WD40/YVTN_repeat-like_dom_sf"/>
</dbReference>
<feature type="repeat" description="WD" evidence="10">
    <location>
        <begin position="209"/>
        <end position="243"/>
    </location>
</feature>
<evidence type="ECO:0000313" key="11">
    <source>
        <dbReference type="EMBL" id="CCC94349.1"/>
    </source>
</evidence>
<reference evidence="11" key="1">
    <citation type="journal article" date="2012" name="Proc. Natl. Acad. Sci. U.S.A.">
        <title>Antigenic diversity is generated by distinct evolutionary mechanisms in African trypanosome species.</title>
        <authorList>
            <person name="Jackson A.P."/>
            <person name="Berry A."/>
            <person name="Aslett M."/>
            <person name="Allison H.C."/>
            <person name="Burton P."/>
            <person name="Vavrova-Anderson J."/>
            <person name="Brown R."/>
            <person name="Browne H."/>
            <person name="Corton N."/>
            <person name="Hauser H."/>
            <person name="Gamble J."/>
            <person name="Gilderthorp R."/>
            <person name="Marcello L."/>
            <person name="McQuillan J."/>
            <person name="Otto T.D."/>
            <person name="Quail M.A."/>
            <person name="Sanders M.J."/>
            <person name="van Tonder A."/>
            <person name="Ginger M.L."/>
            <person name="Field M.C."/>
            <person name="Barry J.D."/>
            <person name="Hertz-Fowler C."/>
            <person name="Berriman M."/>
        </authorList>
    </citation>
    <scope>NUCLEOTIDE SEQUENCE</scope>
    <source>
        <strain evidence="11">IL3000</strain>
    </source>
</reference>
<comment type="subcellular location">
    <subcellularLocation>
        <location evidence="1">Cytoplasm</location>
        <location evidence="1">Cytoskeleton</location>
    </subcellularLocation>
</comment>
<evidence type="ECO:0000256" key="7">
    <source>
        <dbReference type="ARBA" id="ARBA00023212"/>
    </source>
</evidence>
<keyword evidence="5" id="KW-0677">Repeat</keyword>
<dbReference type="InterPro" id="IPR036322">
    <property type="entry name" value="WD40_repeat_dom_sf"/>
</dbReference>
<gene>
    <name evidence="11" type="ORF">TCIL3000_10_11280</name>
</gene>
<organism evidence="11">
    <name type="scientific">Trypanosoma congolense (strain IL3000)</name>
    <dbReference type="NCBI Taxonomy" id="1068625"/>
    <lineage>
        <taxon>Eukaryota</taxon>
        <taxon>Discoba</taxon>
        <taxon>Euglenozoa</taxon>
        <taxon>Kinetoplastea</taxon>
        <taxon>Metakinetoplastina</taxon>
        <taxon>Trypanosomatida</taxon>
        <taxon>Trypanosomatidae</taxon>
        <taxon>Trypanosoma</taxon>
        <taxon>Nannomonas</taxon>
    </lineage>
</organism>
<keyword evidence="6" id="KW-0009">Actin-binding</keyword>
<dbReference type="SUPFAM" id="SSF50978">
    <property type="entry name" value="WD40 repeat-like"/>
    <property type="match status" value="1"/>
</dbReference>
<keyword evidence="4 10" id="KW-0853">WD repeat</keyword>
<evidence type="ECO:0000256" key="2">
    <source>
        <dbReference type="ARBA" id="ARBA00006260"/>
    </source>
</evidence>
<dbReference type="PROSITE" id="PS50082">
    <property type="entry name" value="WD_REPEATS_2"/>
    <property type="match status" value="1"/>
</dbReference>
<dbReference type="EMBL" id="HE575323">
    <property type="protein sequence ID" value="CCC94349.1"/>
    <property type="molecule type" value="Genomic_DNA"/>
</dbReference>
<keyword evidence="7" id="KW-0206">Cytoskeleton</keyword>